<dbReference type="VEuPathDB" id="VectorBase:AALB014331"/>
<keyword evidence="2" id="KW-1185">Reference proteome</keyword>
<protein>
    <submittedName>
        <fullName evidence="1">Uncharacterized protein</fullName>
    </submittedName>
</protein>
<dbReference type="Proteomes" id="UP000069272">
    <property type="component" value="Chromosome 2R"/>
</dbReference>
<proteinExistence type="predicted"/>
<sequence>MKITTEKKTASDCAVQVSSVIQIVHHRYIHNISPIFDTSPLTTTDVR</sequence>
<evidence type="ECO:0000313" key="1">
    <source>
        <dbReference type="EnsemblMetazoa" id="AALB014331-PA"/>
    </source>
</evidence>
<dbReference type="EnsemblMetazoa" id="AALB014331-RA">
    <property type="protein sequence ID" value="AALB014331-PA"/>
    <property type="gene ID" value="AALB014331"/>
</dbReference>
<evidence type="ECO:0000313" key="2">
    <source>
        <dbReference type="Proteomes" id="UP000069272"/>
    </source>
</evidence>
<organism evidence="1 2">
    <name type="scientific">Anopheles albimanus</name>
    <name type="common">New world malaria mosquito</name>
    <dbReference type="NCBI Taxonomy" id="7167"/>
    <lineage>
        <taxon>Eukaryota</taxon>
        <taxon>Metazoa</taxon>
        <taxon>Ecdysozoa</taxon>
        <taxon>Arthropoda</taxon>
        <taxon>Hexapoda</taxon>
        <taxon>Insecta</taxon>
        <taxon>Pterygota</taxon>
        <taxon>Neoptera</taxon>
        <taxon>Endopterygota</taxon>
        <taxon>Diptera</taxon>
        <taxon>Nematocera</taxon>
        <taxon>Culicoidea</taxon>
        <taxon>Culicidae</taxon>
        <taxon>Anophelinae</taxon>
        <taxon>Anopheles</taxon>
    </lineage>
</organism>
<accession>A0A182FXG0</accession>
<reference evidence="1" key="2">
    <citation type="submission" date="2022-08" db="UniProtKB">
        <authorList>
            <consortium name="EnsemblMetazoa"/>
        </authorList>
    </citation>
    <scope>IDENTIFICATION</scope>
    <source>
        <strain evidence="1">STECLA/ALBI9_A</strain>
    </source>
</reference>
<name>A0A182FXG0_ANOAL</name>
<reference evidence="1 2" key="1">
    <citation type="journal article" date="2017" name="G3 (Bethesda)">
        <title>The Physical Genome Mapping of Anopheles albimanus Corrected Scaffold Misassemblies and Identified Interarm Rearrangements in Genus Anopheles.</title>
        <authorList>
            <person name="Artemov G.N."/>
            <person name="Peery A.N."/>
            <person name="Jiang X."/>
            <person name="Tu Z."/>
            <person name="Stegniy V.N."/>
            <person name="Sharakhova M.V."/>
            <person name="Sharakhov I.V."/>
        </authorList>
    </citation>
    <scope>NUCLEOTIDE SEQUENCE [LARGE SCALE GENOMIC DNA]</scope>
    <source>
        <strain evidence="1 2">ALBI9_A</strain>
    </source>
</reference>
<dbReference type="AlphaFoldDB" id="A0A182FXG0"/>